<evidence type="ECO:0000313" key="1">
    <source>
        <dbReference type="EMBL" id="KAI4344652.1"/>
    </source>
</evidence>
<evidence type="ECO:0000313" key="2">
    <source>
        <dbReference type="Proteomes" id="UP000828941"/>
    </source>
</evidence>
<name>A0ACB9P7A3_BAUVA</name>
<reference evidence="1 2" key="1">
    <citation type="journal article" date="2022" name="DNA Res.">
        <title>Chromosomal-level genome assembly of the orchid tree Bauhinia variegata (Leguminosae; Cercidoideae) supports the allotetraploid origin hypothesis of Bauhinia.</title>
        <authorList>
            <person name="Zhong Y."/>
            <person name="Chen Y."/>
            <person name="Zheng D."/>
            <person name="Pang J."/>
            <person name="Liu Y."/>
            <person name="Luo S."/>
            <person name="Meng S."/>
            <person name="Qian L."/>
            <person name="Wei D."/>
            <person name="Dai S."/>
            <person name="Zhou R."/>
        </authorList>
    </citation>
    <scope>NUCLEOTIDE SEQUENCE [LARGE SCALE GENOMIC DNA]</scope>
    <source>
        <strain evidence="1">BV-YZ2020</strain>
    </source>
</reference>
<sequence>MEGISKALGKFSGGNKSASSSSQSLTVNGSAGSGEAMAASSSLSSPDSPLVLTSRAPRQMVSLWTCSKLCAFCFVAGVFFGYTLRRRVRMTSLAFLFNA</sequence>
<dbReference type="Proteomes" id="UP000828941">
    <property type="component" value="Chromosome 5"/>
</dbReference>
<gene>
    <name evidence="1" type="ORF">L6164_011851</name>
</gene>
<proteinExistence type="predicted"/>
<comment type="caution">
    <text evidence="1">The sequence shown here is derived from an EMBL/GenBank/DDBJ whole genome shotgun (WGS) entry which is preliminary data.</text>
</comment>
<accession>A0ACB9P7A3</accession>
<organism evidence="1 2">
    <name type="scientific">Bauhinia variegata</name>
    <name type="common">Purple orchid tree</name>
    <name type="synonym">Phanera variegata</name>
    <dbReference type="NCBI Taxonomy" id="167791"/>
    <lineage>
        <taxon>Eukaryota</taxon>
        <taxon>Viridiplantae</taxon>
        <taxon>Streptophyta</taxon>
        <taxon>Embryophyta</taxon>
        <taxon>Tracheophyta</taxon>
        <taxon>Spermatophyta</taxon>
        <taxon>Magnoliopsida</taxon>
        <taxon>eudicotyledons</taxon>
        <taxon>Gunneridae</taxon>
        <taxon>Pentapetalae</taxon>
        <taxon>rosids</taxon>
        <taxon>fabids</taxon>
        <taxon>Fabales</taxon>
        <taxon>Fabaceae</taxon>
        <taxon>Cercidoideae</taxon>
        <taxon>Cercideae</taxon>
        <taxon>Bauhiniinae</taxon>
        <taxon>Bauhinia</taxon>
    </lineage>
</organism>
<keyword evidence="2" id="KW-1185">Reference proteome</keyword>
<dbReference type="EMBL" id="CM039430">
    <property type="protein sequence ID" value="KAI4344652.1"/>
    <property type="molecule type" value="Genomic_DNA"/>
</dbReference>
<protein>
    <submittedName>
        <fullName evidence="1">Uncharacterized protein</fullName>
    </submittedName>
</protein>